<keyword evidence="6 7" id="KW-0168">Coated pit</keyword>
<evidence type="ECO:0000259" key="10">
    <source>
        <dbReference type="SMART" id="SM00809"/>
    </source>
</evidence>
<keyword evidence="12" id="KW-1185">Reference proteome</keyword>
<dbReference type="VEuPathDB" id="AmoebaDB:NF0121470"/>
<dbReference type="Gene3D" id="1.25.10.10">
    <property type="entry name" value="Leucine-rich Repeat Variant"/>
    <property type="match status" value="1"/>
</dbReference>
<evidence type="ECO:0000256" key="7">
    <source>
        <dbReference type="PIRNR" id="PIRNR037091"/>
    </source>
</evidence>
<name>A0A6A5BR52_NAEFO</name>
<dbReference type="Gene3D" id="3.30.310.10">
    <property type="entry name" value="TATA-Binding Protein"/>
    <property type="match status" value="1"/>
</dbReference>
<dbReference type="InterPro" id="IPR050840">
    <property type="entry name" value="Adaptor_Complx_Large_Subunit"/>
</dbReference>
<keyword evidence="2 7" id="KW-0813">Transport</keyword>
<comment type="caution">
    <text evidence="11">The sequence shown here is derived from an EMBL/GenBank/DDBJ whole genome shotgun (WGS) entry which is preliminary data.</text>
</comment>
<dbReference type="InterPro" id="IPR009028">
    <property type="entry name" value="Coatomer/calthrin_app_sub_C"/>
</dbReference>
<evidence type="ECO:0000256" key="6">
    <source>
        <dbReference type="ARBA" id="ARBA00023176"/>
    </source>
</evidence>
<dbReference type="InterPro" id="IPR002553">
    <property type="entry name" value="Clathrin/coatomer_adapt-like_N"/>
</dbReference>
<protein>
    <recommendedName>
        <fullName evidence="7">AP-2 complex subunit alpha</fullName>
    </recommendedName>
</protein>
<dbReference type="GeneID" id="68111211"/>
<feature type="domain" description="Clathrin adaptor alpha/beta/gamma-adaptin appendage Ig-like subdomain" evidence="10">
    <location>
        <begin position="776"/>
        <end position="885"/>
    </location>
</feature>
<evidence type="ECO:0000313" key="11">
    <source>
        <dbReference type="EMBL" id="KAF0976698.1"/>
    </source>
</evidence>
<comment type="subcellular location">
    <subcellularLocation>
        <location evidence="1">Membrane</location>
        <location evidence="1">Coated pit</location>
        <topology evidence="1">Peripheral membrane protein</topology>
        <orientation evidence="1">Cytoplasmic side</orientation>
    </subcellularLocation>
</comment>
<dbReference type="SUPFAM" id="SSF48371">
    <property type="entry name" value="ARM repeat"/>
    <property type="match status" value="1"/>
</dbReference>
<keyword evidence="3 7" id="KW-0254">Endocytosis</keyword>
<dbReference type="Proteomes" id="UP000444721">
    <property type="component" value="Unassembled WGS sequence"/>
</dbReference>
<keyword evidence="5 7" id="KW-0472">Membrane</keyword>
<dbReference type="InterPro" id="IPR013041">
    <property type="entry name" value="Clathrin_app_Ig-like_sf"/>
</dbReference>
<dbReference type="InterPro" id="IPR017104">
    <property type="entry name" value="AP2_complex_asu"/>
</dbReference>
<dbReference type="InterPro" id="IPR003164">
    <property type="entry name" value="Clathrin_a-adaptin_app_sub_C"/>
</dbReference>
<dbReference type="OMA" id="PVLMHRY"/>
<dbReference type="InterPro" id="IPR012295">
    <property type="entry name" value="TBP_dom_sf"/>
</dbReference>
<evidence type="ECO:0000256" key="2">
    <source>
        <dbReference type="ARBA" id="ARBA00022448"/>
    </source>
</evidence>
<dbReference type="GO" id="GO:0072583">
    <property type="term" value="P:clathrin-dependent endocytosis"/>
    <property type="evidence" value="ECO:0007669"/>
    <property type="project" value="InterPro"/>
</dbReference>
<dbReference type="Pfam" id="PF02296">
    <property type="entry name" value="Alpha_adaptin_C"/>
    <property type="match status" value="1"/>
</dbReference>
<dbReference type="Gene3D" id="2.60.40.1230">
    <property type="match status" value="1"/>
</dbReference>
<evidence type="ECO:0000256" key="1">
    <source>
        <dbReference type="ARBA" id="ARBA00004277"/>
    </source>
</evidence>
<dbReference type="Pfam" id="PF01602">
    <property type="entry name" value="Adaptin_N"/>
    <property type="match status" value="1"/>
</dbReference>
<proteinExistence type="inferred from homology"/>
<feature type="region of interest" description="Disordered" evidence="9">
    <location>
        <begin position="618"/>
        <end position="653"/>
    </location>
</feature>
<keyword evidence="4 7" id="KW-0653">Protein transport</keyword>
<dbReference type="InterPro" id="IPR016024">
    <property type="entry name" value="ARM-type_fold"/>
</dbReference>
<gene>
    <name evidence="11" type="ORF">FDP41_003993</name>
</gene>
<evidence type="ECO:0000256" key="4">
    <source>
        <dbReference type="ARBA" id="ARBA00022927"/>
    </source>
</evidence>
<dbReference type="VEuPathDB" id="AmoebaDB:FDP41_003993"/>
<evidence type="ECO:0000256" key="5">
    <source>
        <dbReference type="ARBA" id="ARBA00023136"/>
    </source>
</evidence>
<comment type="function">
    <text evidence="7">Adaptins are components of the adaptor complexes which link clathrin to receptors in coated vesicles. Clathrin-associated protein complexes are believed to interact with the cytoplasmic tails of membrane proteins, leading to their selection and concentration.</text>
</comment>
<dbReference type="PANTHER" id="PTHR22780">
    <property type="entry name" value="ADAPTIN, ALPHA/GAMMA/EPSILON"/>
    <property type="match status" value="1"/>
</dbReference>
<sequence length="1011" mass="113716">MDMRGLSVFISDIRKSTTKEEEQSKVEKELAKIRGKFKNGASLKGYDRKKYICKLLYIYMLGYEIEFGHIEAVNLLASPNYSEKHMGYLACSLLLNENHEMVTLITQCMKNDLNSKNPNDQCLALTAIANIGGKEQAEALAQDVQKLLISNETKLTVRKKAALTLLNLYRKYPESLPPDAWSEKVIALINGRDLGVITSVMSLILGLAEKNPDAYHDAVSKTARLLMKLVLNREYSTSYLYYKIAAPWLQVKAFQLLQYYPAPEDKAIYDSIIQAIEKVVQIAKKSKETASKSVSQINAAHSVLFEALNVAIHYDSAKTILVTSCGMLTKYLKDRETNLRYLALDTLSRMAYSQFDEVLATIRKEQDTILLALKDPDISIRRRALDLLYSMCNRDNAGEIVGELLNYLPLSDYAIREELVLKIAILAEKFSVDLTWYVDVVLNLISQAGDFVADDIWHRVIQIVTNKGEELQKYTAQTVFSAVSSPAAHETCVKVAGYIFGEFGDLIDENPQTDSNAQYELLLSKFNLCTTVTKCHLFNAFMKLYNLYPDNQTLRAQIKDIFEKHTNSFDAELQQRAAEYLALINTGDENLIQAVMENMPMYPERDSQVIKRLMEKEAAKKRGAGAGQKGENGEEEEEEETQETKPVPAKQSDDLLDMLDMGVPTNTGNTAGYDMNDILSGFGTNVSQPPQQQTQSIDDILGGFGPTTTTTQPPPVNTGDIFGGVNIAAQAANLGKQKKEQRDQTGFNFDDVVMANKDNALEQNEQVHQDAAVKHQQLLKSTEGVAIEDEHLQVKIKTEYHGCKGRIILLYGNKTTNPLTQFRVHILVPKELEAQISKPPPMISPKTQVQQYVDIVAKAPFSQLTDLDLYFEANRRYYRFNIKLPIVPHKFMEPYTIADADSFFRQWHQIPKDSPQEQQKIFPCTPKYADSTLCAKVLSEGFNFAILQGIDNPSNVVAAASFFYDPVGKVNVLLRLEYNAQRQAFRLTVKAADATIANQVFQYVLQELTSQ</sequence>
<dbReference type="GO" id="GO:0006886">
    <property type="term" value="P:intracellular protein transport"/>
    <property type="evidence" value="ECO:0007669"/>
    <property type="project" value="UniProtKB-UniRule"/>
</dbReference>
<evidence type="ECO:0000256" key="3">
    <source>
        <dbReference type="ARBA" id="ARBA00022583"/>
    </source>
</evidence>
<dbReference type="AlphaFoldDB" id="A0A6A5BR52"/>
<dbReference type="RefSeq" id="XP_044561411.1">
    <property type="nucleotide sequence ID" value="XM_044707358.1"/>
</dbReference>
<dbReference type="OrthoDB" id="28053at2759"/>
<evidence type="ECO:0000256" key="8">
    <source>
        <dbReference type="PIRSR" id="PIRSR037091-1"/>
    </source>
</evidence>
<dbReference type="EMBL" id="VFQX01000036">
    <property type="protein sequence ID" value="KAF0976698.1"/>
    <property type="molecule type" value="Genomic_DNA"/>
</dbReference>
<evidence type="ECO:0000256" key="9">
    <source>
        <dbReference type="SAM" id="MobiDB-lite"/>
    </source>
</evidence>
<feature type="binding site" evidence="8">
    <location>
        <position position="36"/>
    </location>
    <ligand>
        <name>a 1,2-diacyl-sn-glycero-3-phospho-(1D-myo-inositol-3,4,5-trisphosphate)</name>
        <dbReference type="ChEBI" id="CHEBI:57836"/>
    </ligand>
</feature>
<dbReference type="SUPFAM" id="SSF55711">
    <property type="entry name" value="Subdomain of clathrin and coatomer appendage domain"/>
    <property type="match status" value="1"/>
</dbReference>
<feature type="binding site" evidence="8">
    <location>
        <begin position="4"/>
        <end position="5"/>
    </location>
    <ligand>
        <name>a 1,2-diacyl-sn-glycero-3-phospho-(1D-myo-inositol-3,4,5-trisphosphate)</name>
        <dbReference type="ChEBI" id="CHEBI:57836"/>
    </ligand>
</feature>
<dbReference type="VEuPathDB" id="AmoebaDB:NfTy_069810"/>
<dbReference type="GO" id="GO:0030122">
    <property type="term" value="C:AP-2 adaptor complex"/>
    <property type="evidence" value="ECO:0007669"/>
    <property type="project" value="InterPro"/>
</dbReference>
<dbReference type="GO" id="GO:0035615">
    <property type="term" value="F:clathrin adaptor activity"/>
    <property type="evidence" value="ECO:0007669"/>
    <property type="project" value="InterPro"/>
</dbReference>
<dbReference type="InterPro" id="IPR008152">
    <property type="entry name" value="Clathrin_a/b/g-adaptin_app_Ig"/>
</dbReference>
<dbReference type="SMART" id="SM00809">
    <property type="entry name" value="Alpha_adaptinC2"/>
    <property type="match status" value="1"/>
</dbReference>
<dbReference type="SUPFAM" id="SSF49348">
    <property type="entry name" value="Clathrin adaptor appendage domain"/>
    <property type="match status" value="1"/>
</dbReference>
<dbReference type="InterPro" id="IPR011989">
    <property type="entry name" value="ARM-like"/>
</dbReference>
<organism evidence="11 12">
    <name type="scientific">Naegleria fowleri</name>
    <name type="common">Brain eating amoeba</name>
    <dbReference type="NCBI Taxonomy" id="5763"/>
    <lineage>
        <taxon>Eukaryota</taxon>
        <taxon>Discoba</taxon>
        <taxon>Heterolobosea</taxon>
        <taxon>Tetramitia</taxon>
        <taxon>Eutetramitia</taxon>
        <taxon>Vahlkampfiidae</taxon>
        <taxon>Naegleria</taxon>
    </lineage>
</organism>
<feature type="binding site" evidence="8">
    <location>
        <begin position="50"/>
        <end position="54"/>
    </location>
    <ligand>
        <name>a 1,2-diacyl-sn-glycero-3-phospho-(1D-myo-inositol-3,4,5-trisphosphate)</name>
        <dbReference type="ChEBI" id="CHEBI:57836"/>
    </ligand>
</feature>
<evidence type="ECO:0000313" key="12">
    <source>
        <dbReference type="Proteomes" id="UP000444721"/>
    </source>
</evidence>
<accession>A0A6A5BR52</accession>
<comment type="similarity">
    <text evidence="7">Belongs to the adaptor complexes large subunit family.</text>
</comment>
<feature type="binding site" evidence="8">
    <location>
        <position position="46"/>
    </location>
    <ligand>
        <name>a 1,2-diacyl-sn-glycero-3-phospho-(1D-myo-inositol-3,4,5-trisphosphate)</name>
        <dbReference type="ChEBI" id="CHEBI:57836"/>
    </ligand>
</feature>
<dbReference type="Pfam" id="PF02883">
    <property type="entry name" value="Alpha_adaptinC2"/>
    <property type="match status" value="1"/>
</dbReference>
<dbReference type="PIRSF" id="PIRSF037091">
    <property type="entry name" value="AP2_complex_alpha"/>
    <property type="match status" value="1"/>
</dbReference>
<reference evidence="11 12" key="1">
    <citation type="journal article" date="2019" name="Sci. Rep.">
        <title>Nanopore sequencing improves the draft genome of the human pathogenic amoeba Naegleria fowleri.</title>
        <authorList>
            <person name="Liechti N."/>
            <person name="Schurch N."/>
            <person name="Bruggmann R."/>
            <person name="Wittwer M."/>
        </authorList>
    </citation>
    <scope>NUCLEOTIDE SEQUENCE [LARGE SCALE GENOMIC DNA]</scope>
    <source>
        <strain evidence="11 12">ATCC 30894</strain>
    </source>
</reference>